<keyword evidence="6 10" id="KW-0010">Activator</keyword>
<keyword evidence="5 10" id="KW-0805">Transcription regulation</keyword>
<dbReference type="GO" id="GO:0070847">
    <property type="term" value="C:core mediator complex"/>
    <property type="evidence" value="ECO:0007669"/>
    <property type="project" value="TreeGrafter"/>
</dbReference>
<gene>
    <name evidence="11" type="ORF">LTR36_006558</name>
</gene>
<evidence type="ECO:0000256" key="3">
    <source>
        <dbReference type="ARBA" id="ARBA00011837"/>
    </source>
</evidence>
<keyword evidence="7 10" id="KW-0804">Transcription</keyword>
<keyword evidence="12" id="KW-1185">Reference proteome</keyword>
<dbReference type="GO" id="GO:0006357">
    <property type="term" value="P:regulation of transcription by RNA polymerase II"/>
    <property type="evidence" value="ECO:0007669"/>
    <property type="project" value="InterPro"/>
</dbReference>
<dbReference type="Gene3D" id="6.10.140.200">
    <property type="match status" value="1"/>
</dbReference>
<dbReference type="InterPro" id="IPR009244">
    <property type="entry name" value="Mediatior_Med7"/>
</dbReference>
<sequence length="259" mass="28502">MAEQPRMAAPFPAPPPFYKHFTKHNATQLRQLRKEAGIPSHHDQDATINTSPEPRDLDTLSLPAELRYLLPPVPPTNHQFKAFGILHDLNAPTPALADPALQIEQLYPSHPSVRLNPQSHLISLARSQLTTYLALVGAMSQDAEQWPLYTGDLETITFNMHDLINQYRPHQARETLILGMEERVAQMRGEIGRIGEARGKVQQLLEGLETAGGGLGGVEGGVGGMVGEGGVEDVAEKKRRARQRAAWAALEEDMGRHAD</sequence>
<name>A0AAV9JWZ9_9PEZI</name>
<dbReference type="SUPFAM" id="SSF140718">
    <property type="entry name" value="Mediator hinge subcomplex-like"/>
    <property type="match status" value="1"/>
</dbReference>
<dbReference type="Proteomes" id="UP001324427">
    <property type="component" value="Unassembled WGS sequence"/>
</dbReference>
<evidence type="ECO:0000256" key="9">
    <source>
        <dbReference type="ARBA" id="ARBA00025687"/>
    </source>
</evidence>
<comment type="function">
    <text evidence="9">Component of the Mediator complex, a coactivator involved in the regulated transcription of nearly all RNA polymerase II-dependent genes. Mediator functions as a bridge to convey information from gene-specific regulatory proteins to the basal RNA polymerase II transcription machinery. Mediator is recruited to promoters by direct interactions with regulatory proteins and serves as a scaffold for the assembly of a functional preinitiation complex with RNA polymerase II and the general transcription factors.</text>
</comment>
<comment type="similarity">
    <text evidence="2 10">Belongs to the Mediator complex subunit 7 family.</text>
</comment>
<comment type="subunit">
    <text evidence="3 10">Component of the Mediator complex.</text>
</comment>
<dbReference type="EMBL" id="JAVFHQ010000004">
    <property type="protein sequence ID" value="KAK4549561.1"/>
    <property type="molecule type" value="Genomic_DNA"/>
</dbReference>
<reference evidence="11 12" key="1">
    <citation type="submission" date="2021-11" db="EMBL/GenBank/DDBJ databases">
        <title>Black yeast isolated from Biological Soil Crust.</title>
        <authorList>
            <person name="Kurbessoian T."/>
        </authorList>
    </citation>
    <scope>NUCLEOTIDE SEQUENCE [LARGE SCALE GENOMIC DNA]</scope>
    <source>
        <strain evidence="11 12">CCFEE 5522</strain>
    </source>
</reference>
<evidence type="ECO:0000256" key="2">
    <source>
        <dbReference type="ARBA" id="ARBA00009994"/>
    </source>
</evidence>
<dbReference type="AlphaFoldDB" id="A0AAV9JWZ9"/>
<evidence type="ECO:0000256" key="5">
    <source>
        <dbReference type="ARBA" id="ARBA00023015"/>
    </source>
</evidence>
<evidence type="ECO:0000313" key="12">
    <source>
        <dbReference type="Proteomes" id="UP001324427"/>
    </source>
</evidence>
<accession>A0AAV9JWZ9</accession>
<dbReference type="InterPro" id="IPR037212">
    <property type="entry name" value="Med7/Med21-like"/>
</dbReference>
<dbReference type="PANTHER" id="PTHR21428">
    <property type="entry name" value="MEDIATOR OF RNA POLYMERASE II TRANSCRIPTION SUBUNIT 7"/>
    <property type="match status" value="1"/>
</dbReference>
<protein>
    <recommendedName>
        <fullName evidence="4 10">Mediator of RNA polymerase II transcription subunit 7</fullName>
    </recommendedName>
</protein>
<evidence type="ECO:0000256" key="1">
    <source>
        <dbReference type="ARBA" id="ARBA00004123"/>
    </source>
</evidence>
<proteinExistence type="inferred from homology"/>
<dbReference type="Gene3D" id="6.10.140.1520">
    <property type="match status" value="1"/>
</dbReference>
<dbReference type="GO" id="GO:0016592">
    <property type="term" value="C:mediator complex"/>
    <property type="evidence" value="ECO:0007669"/>
    <property type="project" value="InterPro"/>
</dbReference>
<dbReference type="GO" id="GO:0003712">
    <property type="term" value="F:transcription coregulator activity"/>
    <property type="evidence" value="ECO:0007669"/>
    <property type="project" value="InterPro"/>
</dbReference>
<evidence type="ECO:0000256" key="8">
    <source>
        <dbReference type="ARBA" id="ARBA00023242"/>
    </source>
</evidence>
<comment type="subcellular location">
    <subcellularLocation>
        <location evidence="1 10">Nucleus</location>
    </subcellularLocation>
</comment>
<evidence type="ECO:0000313" key="11">
    <source>
        <dbReference type="EMBL" id="KAK4549561.1"/>
    </source>
</evidence>
<comment type="caution">
    <text evidence="11">The sequence shown here is derived from an EMBL/GenBank/DDBJ whole genome shotgun (WGS) entry which is preliminary data.</text>
</comment>
<keyword evidence="8 10" id="KW-0539">Nucleus</keyword>
<evidence type="ECO:0000256" key="6">
    <source>
        <dbReference type="ARBA" id="ARBA00023159"/>
    </source>
</evidence>
<evidence type="ECO:0000256" key="10">
    <source>
        <dbReference type="RuleBase" id="RU364060"/>
    </source>
</evidence>
<organism evidence="11 12">
    <name type="scientific">Oleoguttula mirabilis</name>
    <dbReference type="NCBI Taxonomy" id="1507867"/>
    <lineage>
        <taxon>Eukaryota</taxon>
        <taxon>Fungi</taxon>
        <taxon>Dikarya</taxon>
        <taxon>Ascomycota</taxon>
        <taxon>Pezizomycotina</taxon>
        <taxon>Dothideomycetes</taxon>
        <taxon>Dothideomycetidae</taxon>
        <taxon>Mycosphaerellales</taxon>
        <taxon>Teratosphaeriaceae</taxon>
        <taxon>Oleoguttula</taxon>
    </lineage>
</organism>
<dbReference type="PANTHER" id="PTHR21428:SF11">
    <property type="entry name" value="MEDIATOR OF RNA POLYMERASE II TRANSCRIPTION SUBUNIT 7"/>
    <property type="match status" value="1"/>
</dbReference>
<evidence type="ECO:0000256" key="4">
    <source>
        <dbReference type="ARBA" id="ARBA00020631"/>
    </source>
</evidence>
<evidence type="ECO:0000256" key="7">
    <source>
        <dbReference type="ARBA" id="ARBA00023163"/>
    </source>
</evidence>
<dbReference type="Pfam" id="PF05983">
    <property type="entry name" value="Med7"/>
    <property type="match status" value="1"/>
</dbReference>
<dbReference type="InterPro" id="IPR044888">
    <property type="entry name" value="Mediatior_Med7_sf"/>
</dbReference>